<dbReference type="OrthoDB" id="9807456at2"/>
<reference evidence="12 13" key="1">
    <citation type="submission" date="2017-06" db="EMBL/GenBank/DDBJ databases">
        <authorList>
            <consortium name="Pathogen Informatics"/>
        </authorList>
    </citation>
    <scope>NUCLEOTIDE SEQUENCE [LARGE SCALE GENOMIC DNA]</scope>
    <source>
        <strain evidence="12 13">NCTC11291</strain>
    </source>
</reference>
<keyword evidence="5 10" id="KW-0378">Hydrolase</keyword>
<keyword evidence="6 10" id="KW-0460">Magnesium</keyword>
<dbReference type="Gene3D" id="3.90.950.10">
    <property type="match status" value="1"/>
</dbReference>
<dbReference type="HAMAP" id="MF_01405">
    <property type="entry name" value="Non_canon_purine_NTPase"/>
    <property type="match status" value="1"/>
</dbReference>
<dbReference type="NCBIfam" id="NF011397">
    <property type="entry name" value="PRK14822.1"/>
    <property type="match status" value="1"/>
</dbReference>
<feature type="binding site" evidence="10">
    <location>
        <position position="299"/>
    </location>
    <ligand>
        <name>substrate</name>
    </ligand>
</feature>
<dbReference type="RefSeq" id="WP_095123485.1">
    <property type="nucleotide sequence ID" value="NZ_LT906454.1"/>
</dbReference>
<evidence type="ECO:0000313" key="13">
    <source>
        <dbReference type="Proteomes" id="UP000215144"/>
    </source>
</evidence>
<sequence>MTNKIYEYKDTNNWFIAKWESFNYLTCFGNDKDYDKSQEIFHPLVKQLAVEGLQVHIISLASDFQLIAFLVNTIDTETKRQLSVKQHQGAVLVTEGDRLLWLHLPKQGLPLDTFWGQDQSGFGDKLLIATHNEGKVKEFRKMFASLGIDVESLNDYPDLPEVAETGTTFEENARLKAETISELTGRMVLADDSGLKVDALGGLPGVWSARFSGPDATDAQNNAKLLHELAMVFEQKDRSAQFHSTLVVAAPGKESLVVSADWPGYIAFEEKGEGGFGYDPLFLVGETGQRAAELSPDEKNAISHRGLAMKQLMEAFAEWQNKR</sequence>
<evidence type="ECO:0000256" key="7">
    <source>
        <dbReference type="ARBA" id="ARBA00023080"/>
    </source>
</evidence>
<evidence type="ECO:0000256" key="8">
    <source>
        <dbReference type="ARBA" id="ARBA00051875"/>
    </source>
</evidence>
<comment type="catalytic activity">
    <reaction evidence="9 10">
        <text>XTP + H2O = XMP + diphosphate + H(+)</text>
        <dbReference type="Rhea" id="RHEA:28610"/>
        <dbReference type="ChEBI" id="CHEBI:15377"/>
        <dbReference type="ChEBI" id="CHEBI:15378"/>
        <dbReference type="ChEBI" id="CHEBI:33019"/>
        <dbReference type="ChEBI" id="CHEBI:57464"/>
        <dbReference type="ChEBI" id="CHEBI:61314"/>
        <dbReference type="EC" id="3.6.1.66"/>
    </reaction>
</comment>
<protein>
    <recommendedName>
        <fullName evidence="10">dITP/XTP pyrophosphatase</fullName>
        <ecNumber evidence="10">3.6.1.66</ecNumber>
    </recommendedName>
    <alternativeName>
        <fullName evidence="10">Non-canonical purine NTP pyrophosphatase</fullName>
    </alternativeName>
    <alternativeName>
        <fullName evidence="10">Non-standard purine NTP pyrophosphatase</fullName>
    </alternativeName>
    <alternativeName>
        <fullName evidence="10">Nucleoside-triphosphate diphosphatase</fullName>
    </alternativeName>
    <alternativeName>
        <fullName evidence="10">Nucleoside-triphosphate pyrophosphatase</fullName>
        <shortName evidence="10">NTPase</shortName>
    </alternativeName>
</protein>
<comment type="catalytic activity">
    <reaction evidence="8 10">
        <text>dITP + H2O = dIMP + diphosphate + H(+)</text>
        <dbReference type="Rhea" id="RHEA:28342"/>
        <dbReference type="ChEBI" id="CHEBI:15377"/>
        <dbReference type="ChEBI" id="CHEBI:15378"/>
        <dbReference type="ChEBI" id="CHEBI:33019"/>
        <dbReference type="ChEBI" id="CHEBI:61194"/>
        <dbReference type="ChEBI" id="CHEBI:61382"/>
        <dbReference type="EC" id="3.6.1.66"/>
    </reaction>
</comment>
<keyword evidence="4 10" id="KW-0547">Nucleotide-binding</keyword>
<organism evidence="12 13">
    <name type="scientific">Streptococcus acidominimus</name>
    <dbReference type="NCBI Taxonomy" id="1326"/>
    <lineage>
        <taxon>Bacteria</taxon>
        <taxon>Bacillati</taxon>
        <taxon>Bacillota</taxon>
        <taxon>Bacilli</taxon>
        <taxon>Lactobacillales</taxon>
        <taxon>Streptococcaceae</taxon>
        <taxon>Streptococcus</taxon>
    </lineage>
</organism>
<dbReference type="InterPro" id="IPR002637">
    <property type="entry name" value="RdgB/HAM1"/>
</dbReference>
<dbReference type="PANTHER" id="PTHR11067:SF9">
    <property type="entry name" value="INOSINE TRIPHOSPHATE PYROPHOSPHATASE"/>
    <property type="match status" value="1"/>
</dbReference>
<proteinExistence type="inferred from homology"/>
<dbReference type="GO" id="GO:0005829">
    <property type="term" value="C:cytosol"/>
    <property type="evidence" value="ECO:0007669"/>
    <property type="project" value="TreeGrafter"/>
</dbReference>
<dbReference type="GO" id="GO:0009117">
    <property type="term" value="P:nucleotide metabolic process"/>
    <property type="evidence" value="ECO:0007669"/>
    <property type="project" value="UniProtKB-KW"/>
</dbReference>
<evidence type="ECO:0000256" key="10">
    <source>
        <dbReference type="HAMAP-Rule" id="MF_01405"/>
    </source>
</evidence>
<comment type="function">
    <text evidence="10">Pyrophosphatase that catalyzes the hydrolysis of nucleoside triphosphates to their monophosphate derivatives, with a high preference for the non-canonical purine nucleotides XTP (xanthosine triphosphate), dITP (deoxyinosine triphosphate) and ITP. Seems to function as a house-cleaning enzyme that removes non-canonical purine nucleotides from the nucleotide pool, thus preventing their incorporation into DNA/RNA and avoiding chromosomal lesions.</text>
</comment>
<dbReference type="KEGG" id="saco:SAME_02029"/>
<dbReference type="CDD" id="cd00515">
    <property type="entry name" value="HAM1"/>
    <property type="match status" value="1"/>
</dbReference>
<dbReference type="Pfam" id="PF01725">
    <property type="entry name" value="Ham1p_like"/>
    <property type="match status" value="1"/>
</dbReference>
<dbReference type="NCBIfam" id="TIGR00042">
    <property type="entry name" value="RdgB/HAM1 family non-canonical purine NTP pyrophosphatase"/>
    <property type="match status" value="1"/>
</dbReference>
<feature type="binding site" evidence="10">
    <location>
        <position position="193"/>
    </location>
    <ligand>
        <name>substrate</name>
    </ligand>
</feature>
<evidence type="ECO:0000256" key="5">
    <source>
        <dbReference type="ARBA" id="ARBA00022801"/>
    </source>
</evidence>
<feature type="binding site" evidence="10">
    <location>
        <begin position="130"/>
        <end position="135"/>
    </location>
    <ligand>
        <name>substrate</name>
    </ligand>
</feature>
<evidence type="ECO:0000256" key="4">
    <source>
        <dbReference type="ARBA" id="ARBA00022741"/>
    </source>
</evidence>
<feature type="binding site" evidence="10">
    <location>
        <begin position="304"/>
        <end position="305"/>
    </location>
    <ligand>
        <name>substrate</name>
    </ligand>
</feature>
<dbReference type="EC" id="3.6.1.66" evidence="10"/>
<feature type="active site" description="Proton acceptor" evidence="10">
    <location>
        <position position="192"/>
    </location>
</feature>
<evidence type="ECO:0000256" key="3">
    <source>
        <dbReference type="ARBA" id="ARBA00022723"/>
    </source>
</evidence>
<keyword evidence="3 10" id="KW-0479">Metal-binding</keyword>
<dbReference type="GO" id="GO:0000166">
    <property type="term" value="F:nucleotide binding"/>
    <property type="evidence" value="ECO:0007669"/>
    <property type="project" value="UniProtKB-KW"/>
</dbReference>
<keyword evidence="7 10" id="KW-0546">Nucleotide metabolism</keyword>
<gene>
    <name evidence="12" type="primary">rdgB</name>
    <name evidence="12" type="ORF">SAMEA4504048_02029</name>
</gene>
<evidence type="ECO:0000313" key="12">
    <source>
        <dbReference type="EMBL" id="SNV45504.1"/>
    </source>
</evidence>
<dbReference type="GO" id="GO:0046872">
    <property type="term" value="F:metal ion binding"/>
    <property type="evidence" value="ECO:0007669"/>
    <property type="project" value="UniProtKB-KW"/>
</dbReference>
<dbReference type="InterPro" id="IPR020922">
    <property type="entry name" value="dITP/XTP_pyrophosphatase"/>
</dbReference>
<dbReference type="GO" id="GO:0036220">
    <property type="term" value="F:ITP diphosphatase activity"/>
    <property type="evidence" value="ECO:0007669"/>
    <property type="project" value="UniProtKB-UniRule"/>
</dbReference>
<feature type="binding site" evidence="10">
    <location>
        <begin position="276"/>
        <end position="279"/>
    </location>
    <ligand>
        <name>substrate</name>
    </ligand>
</feature>
<comment type="caution">
    <text evidence="10">Lacks conserved residue(s) required for the propagation of feature annotation.</text>
</comment>
<feature type="binding site" evidence="10">
    <location>
        <position position="192"/>
    </location>
    <ligand>
        <name>Mg(2+)</name>
        <dbReference type="ChEBI" id="CHEBI:18420"/>
    </ligand>
</feature>
<dbReference type="EMBL" id="LT906454">
    <property type="protein sequence ID" value="SNV45504.1"/>
    <property type="molecule type" value="Genomic_DNA"/>
</dbReference>
<evidence type="ECO:0000256" key="11">
    <source>
        <dbReference type="RuleBase" id="RU003781"/>
    </source>
</evidence>
<dbReference type="PANTHER" id="PTHR11067">
    <property type="entry name" value="INOSINE TRIPHOSPHATE PYROPHOSPHATASE/HAM1 PROTEIN"/>
    <property type="match status" value="1"/>
</dbReference>
<evidence type="ECO:0000256" key="1">
    <source>
        <dbReference type="ARBA" id="ARBA00008023"/>
    </source>
</evidence>
<evidence type="ECO:0000256" key="6">
    <source>
        <dbReference type="ARBA" id="ARBA00022842"/>
    </source>
</evidence>
<dbReference type="AlphaFoldDB" id="A0A239XHL5"/>
<accession>A0A239XHL5</accession>
<dbReference type="NCBIfam" id="NF002698">
    <property type="entry name" value="PRK02491.1"/>
    <property type="match status" value="1"/>
</dbReference>
<comment type="similarity">
    <text evidence="1 10 11">Belongs to the HAM1 NTPase family.</text>
</comment>
<comment type="subunit">
    <text evidence="2 10">Homodimer.</text>
</comment>
<evidence type="ECO:0000256" key="2">
    <source>
        <dbReference type="ARBA" id="ARBA00011738"/>
    </source>
</evidence>
<comment type="cofactor">
    <cofactor evidence="10">
        <name>Mg(2+)</name>
        <dbReference type="ChEBI" id="CHEBI:18420"/>
    </cofactor>
    <text evidence="10">Binds 1 Mg(2+) ion per subunit.</text>
</comment>
<dbReference type="Proteomes" id="UP000215144">
    <property type="component" value="Chromosome 1"/>
</dbReference>
<evidence type="ECO:0000256" key="9">
    <source>
        <dbReference type="ARBA" id="ARBA00052017"/>
    </source>
</evidence>
<dbReference type="GO" id="GO:0036222">
    <property type="term" value="F:XTP diphosphatase activity"/>
    <property type="evidence" value="ECO:0007669"/>
    <property type="project" value="UniProtKB-UniRule"/>
</dbReference>
<dbReference type="GO" id="GO:0035870">
    <property type="term" value="F:dITP diphosphatase activity"/>
    <property type="evidence" value="ECO:0007669"/>
    <property type="project" value="UniProtKB-UniRule"/>
</dbReference>
<dbReference type="SUPFAM" id="SSF52972">
    <property type="entry name" value="ITPase-like"/>
    <property type="match status" value="1"/>
</dbReference>
<dbReference type="GO" id="GO:0017111">
    <property type="term" value="F:ribonucleoside triphosphate phosphatase activity"/>
    <property type="evidence" value="ECO:0007669"/>
    <property type="project" value="InterPro"/>
</dbReference>
<dbReference type="GO" id="GO:0009146">
    <property type="term" value="P:purine nucleoside triphosphate catabolic process"/>
    <property type="evidence" value="ECO:0007669"/>
    <property type="project" value="UniProtKB-UniRule"/>
</dbReference>
<dbReference type="FunFam" id="3.90.950.10:FF:000001">
    <property type="entry name" value="dITP/XTP pyrophosphatase"/>
    <property type="match status" value="1"/>
</dbReference>
<name>A0A239XHL5_STRAI</name>
<dbReference type="InterPro" id="IPR029001">
    <property type="entry name" value="ITPase-like_fam"/>
</dbReference>
<comment type="catalytic activity">
    <reaction evidence="10">
        <text>ITP + H2O = IMP + diphosphate + H(+)</text>
        <dbReference type="Rhea" id="RHEA:29399"/>
        <dbReference type="ChEBI" id="CHEBI:15377"/>
        <dbReference type="ChEBI" id="CHEBI:15378"/>
        <dbReference type="ChEBI" id="CHEBI:33019"/>
        <dbReference type="ChEBI" id="CHEBI:58053"/>
        <dbReference type="ChEBI" id="CHEBI:61402"/>
        <dbReference type="EC" id="3.6.1.66"/>
    </reaction>
</comment>